<dbReference type="Gene3D" id="3.80.30.20">
    <property type="entry name" value="tm_1862 like domain"/>
    <property type="match status" value="1"/>
</dbReference>
<evidence type="ECO:0000256" key="2">
    <source>
        <dbReference type="ARBA" id="ARBA00017228"/>
    </source>
</evidence>
<dbReference type="PANTHER" id="PTHR13932:SF5">
    <property type="entry name" value="RADICAL S-ADENOSYL METHIONINE DOMAIN-CONTAINING PROTEIN 1, MITOCHONDRIAL"/>
    <property type="match status" value="1"/>
</dbReference>
<dbReference type="InterPro" id="IPR004559">
    <property type="entry name" value="HemW-like"/>
</dbReference>
<dbReference type="EMBL" id="LSCR01000029">
    <property type="protein sequence ID" value="KXB33833.1"/>
    <property type="molecule type" value="Genomic_DNA"/>
</dbReference>
<comment type="function">
    <text evidence="3">Probably acts as a heme chaperone, transferring heme to an unknown acceptor. Binds one molecule of heme per monomer, possibly covalently. Binds 1 [4Fe-4S] cluster. The cluster is coordinated with 3 cysteines and an exchangeable S-adenosyl-L-methionine.</text>
</comment>
<dbReference type="InterPro" id="IPR034505">
    <property type="entry name" value="Coproporphyrinogen-III_oxidase"/>
</dbReference>
<dbReference type="GO" id="GO:0046872">
    <property type="term" value="F:metal ion binding"/>
    <property type="evidence" value="ECO:0007669"/>
    <property type="project" value="UniProtKB-UniRule"/>
</dbReference>
<dbReference type="Proteomes" id="UP000070675">
    <property type="component" value="Unassembled WGS sequence"/>
</dbReference>
<dbReference type="InterPro" id="IPR007197">
    <property type="entry name" value="rSAM"/>
</dbReference>
<dbReference type="AlphaFoldDB" id="A0A133XSC0"/>
<dbReference type="Pfam" id="PF04055">
    <property type="entry name" value="Radical_SAM"/>
    <property type="match status" value="1"/>
</dbReference>
<dbReference type="NCBIfam" id="TIGR00539">
    <property type="entry name" value="hemN_rel"/>
    <property type="match status" value="1"/>
</dbReference>
<comment type="subcellular location">
    <subcellularLocation>
        <location evidence="3">Cytoplasm</location>
    </subcellularLocation>
</comment>
<dbReference type="GO" id="GO:0005737">
    <property type="term" value="C:cytoplasm"/>
    <property type="evidence" value="ECO:0007669"/>
    <property type="project" value="UniProtKB-SubCell"/>
</dbReference>
<keyword evidence="3" id="KW-0349">Heme</keyword>
<gene>
    <name evidence="5" type="ORF">HMPREF3192_01062</name>
</gene>
<evidence type="ECO:0000256" key="1">
    <source>
        <dbReference type="ARBA" id="ARBA00006100"/>
    </source>
</evidence>
<keyword evidence="3" id="KW-0411">Iron-sulfur</keyword>
<keyword evidence="6" id="KW-1185">Reference proteome</keyword>
<sequence>MHKQVYAIYVHIPFCVKRCSYCDFSTAATAKDSSVPERYVQALLRQIQQCARLGLLDTVKTVYIGGGTPSFLGEKLVDLVRVLAQIGSIEELSCEANPESFTAKLADGLARAGATRISLGVQSLVDKELHALGRVHSAATARRAIGYARTAGLEISGDLMCGIPLQTASSWRYSLQELVACGVHHVSVYPLSIEEHTRFWDLCMKGSLAWPDADVQAQMMTTAQSYLEAQGFAHYEVASYAKDRRWCQHNLAYWTGKPYMAFGTASAAMLSRESYEQLRQIAPQLCALANNIARVRLQTLTPTSDFLDAQSLADMSYDLELLTPQQSVAEDLMLATRTSFGISSALYTYARHVLGKTALDRALLAAEKQGLLRKTSNHGFVPTQSGWLLGNQLYGLLWDLAESPVAQMQTGA</sequence>
<dbReference type="GO" id="GO:0004109">
    <property type="term" value="F:coproporphyrinogen oxidase activity"/>
    <property type="evidence" value="ECO:0007669"/>
    <property type="project" value="InterPro"/>
</dbReference>
<dbReference type="SMART" id="SM00729">
    <property type="entry name" value="Elp3"/>
    <property type="match status" value="1"/>
</dbReference>
<dbReference type="SFLD" id="SFLDG01065">
    <property type="entry name" value="anaerobic_coproporphyrinogen-I"/>
    <property type="match status" value="1"/>
</dbReference>
<dbReference type="RefSeq" id="WP_066305859.1">
    <property type="nucleotide sequence ID" value="NZ_KQ959507.1"/>
</dbReference>
<dbReference type="PATRIC" id="fig|1393034.3.peg.1029"/>
<dbReference type="CDD" id="cd01335">
    <property type="entry name" value="Radical_SAM"/>
    <property type="match status" value="1"/>
</dbReference>
<comment type="caution">
    <text evidence="5">The sequence shown here is derived from an EMBL/GenBank/DDBJ whole genome shotgun (WGS) entry which is preliminary data.</text>
</comment>
<dbReference type="InterPro" id="IPR058240">
    <property type="entry name" value="rSAM_sf"/>
</dbReference>
<dbReference type="STRING" id="1393034.HMPREF3192_01062"/>
<feature type="domain" description="Radical SAM core" evidence="4">
    <location>
        <begin position="1"/>
        <end position="233"/>
    </location>
</feature>
<protein>
    <recommendedName>
        <fullName evidence="2 3">Heme chaperone HemW</fullName>
    </recommendedName>
</protein>
<dbReference type="GO" id="GO:0006779">
    <property type="term" value="P:porphyrin-containing compound biosynthetic process"/>
    <property type="evidence" value="ECO:0007669"/>
    <property type="project" value="InterPro"/>
</dbReference>
<dbReference type="SFLD" id="SFLDS00029">
    <property type="entry name" value="Radical_SAM"/>
    <property type="match status" value="1"/>
</dbReference>
<evidence type="ECO:0000256" key="3">
    <source>
        <dbReference type="RuleBase" id="RU364116"/>
    </source>
</evidence>
<keyword evidence="3" id="KW-0949">S-adenosyl-L-methionine</keyword>
<evidence type="ECO:0000313" key="5">
    <source>
        <dbReference type="EMBL" id="KXB33833.1"/>
    </source>
</evidence>
<evidence type="ECO:0000313" key="6">
    <source>
        <dbReference type="Proteomes" id="UP000070675"/>
    </source>
</evidence>
<name>A0A133XSC0_9ACTN</name>
<organism evidence="5 6">
    <name type="scientific">Atopobium deltae</name>
    <dbReference type="NCBI Taxonomy" id="1393034"/>
    <lineage>
        <taxon>Bacteria</taxon>
        <taxon>Bacillati</taxon>
        <taxon>Actinomycetota</taxon>
        <taxon>Coriobacteriia</taxon>
        <taxon>Coriobacteriales</taxon>
        <taxon>Atopobiaceae</taxon>
        <taxon>Atopobium</taxon>
    </lineage>
</organism>
<dbReference type="OrthoDB" id="9808022at2"/>
<reference evidence="6" key="1">
    <citation type="submission" date="2016-01" db="EMBL/GenBank/DDBJ databases">
        <authorList>
            <person name="Mitreva M."/>
            <person name="Pepin K.H."/>
            <person name="Mihindukulasuriya K.A."/>
            <person name="Fulton R."/>
            <person name="Fronick C."/>
            <person name="O'Laughlin M."/>
            <person name="Miner T."/>
            <person name="Herter B."/>
            <person name="Rosa B.A."/>
            <person name="Cordes M."/>
            <person name="Tomlinson C."/>
            <person name="Wollam A."/>
            <person name="Palsikar V.B."/>
            <person name="Mardis E.R."/>
            <person name="Wilson R.K."/>
        </authorList>
    </citation>
    <scope>NUCLEOTIDE SEQUENCE [LARGE SCALE GENOMIC DNA]</scope>
    <source>
        <strain evidence="6">DNF00019</strain>
    </source>
</reference>
<keyword evidence="3" id="KW-0963">Cytoplasm</keyword>
<keyword evidence="3" id="KW-0479">Metal-binding</keyword>
<dbReference type="InterPro" id="IPR023404">
    <property type="entry name" value="rSAM_horseshoe"/>
</dbReference>
<keyword evidence="3" id="KW-0408">Iron</keyword>
<keyword evidence="3" id="KW-0143">Chaperone</keyword>
<dbReference type="PANTHER" id="PTHR13932">
    <property type="entry name" value="COPROPORPHYRINIGEN III OXIDASE"/>
    <property type="match status" value="1"/>
</dbReference>
<accession>A0A133XSC0</accession>
<dbReference type="SUPFAM" id="SSF102114">
    <property type="entry name" value="Radical SAM enzymes"/>
    <property type="match status" value="1"/>
</dbReference>
<comment type="similarity">
    <text evidence="1">Belongs to the anaerobic coproporphyrinogen-III oxidase family. HemW subfamily.</text>
</comment>
<dbReference type="InterPro" id="IPR006638">
    <property type="entry name" value="Elp3/MiaA/NifB-like_rSAM"/>
</dbReference>
<evidence type="ECO:0000259" key="4">
    <source>
        <dbReference type="PROSITE" id="PS51918"/>
    </source>
</evidence>
<dbReference type="SFLD" id="SFLDF00562">
    <property type="entry name" value="HemN-like__clustered_with_heat"/>
    <property type="match status" value="1"/>
</dbReference>
<dbReference type="SFLD" id="SFLDG01082">
    <property type="entry name" value="B12-binding_domain_containing"/>
    <property type="match status" value="1"/>
</dbReference>
<keyword evidence="3" id="KW-0004">4Fe-4S</keyword>
<proteinExistence type="inferred from homology"/>
<dbReference type="PROSITE" id="PS51918">
    <property type="entry name" value="RADICAL_SAM"/>
    <property type="match status" value="1"/>
</dbReference>
<dbReference type="GO" id="GO:0051539">
    <property type="term" value="F:4 iron, 4 sulfur cluster binding"/>
    <property type="evidence" value="ECO:0007669"/>
    <property type="project" value="UniProtKB-UniRule"/>
</dbReference>